<gene>
    <name evidence="1" type="ORF">BGW36DRAFT_191125</name>
</gene>
<accession>A0AAD4KVB2</accession>
<organism evidence="1 2">
    <name type="scientific">Talaromyces proteolyticus</name>
    <dbReference type="NCBI Taxonomy" id="1131652"/>
    <lineage>
        <taxon>Eukaryota</taxon>
        <taxon>Fungi</taxon>
        <taxon>Dikarya</taxon>
        <taxon>Ascomycota</taxon>
        <taxon>Pezizomycotina</taxon>
        <taxon>Eurotiomycetes</taxon>
        <taxon>Eurotiomycetidae</taxon>
        <taxon>Eurotiales</taxon>
        <taxon>Trichocomaceae</taxon>
        <taxon>Talaromyces</taxon>
        <taxon>Talaromyces sect. Bacilispori</taxon>
    </lineage>
</organism>
<dbReference type="AlphaFoldDB" id="A0AAD4KVB2"/>
<dbReference type="Proteomes" id="UP001201262">
    <property type="component" value="Unassembled WGS sequence"/>
</dbReference>
<keyword evidence="2" id="KW-1185">Reference proteome</keyword>
<dbReference type="GeneID" id="70240083"/>
<evidence type="ECO:0000313" key="2">
    <source>
        <dbReference type="Proteomes" id="UP001201262"/>
    </source>
</evidence>
<comment type="caution">
    <text evidence="1">The sequence shown here is derived from an EMBL/GenBank/DDBJ whole genome shotgun (WGS) entry which is preliminary data.</text>
</comment>
<evidence type="ECO:0000313" key="1">
    <source>
        <dbReference type="EMBL" id="KAH8696719.1"/>
    </source>
</evidence>
<dbReference type="RefSeq" id="XP_046071655.1">
    <property type="nucleotide sequence ID" value="XM_046209796.1"/>
</dbReference>
<proteinExistence type="predicted"/>
<reference evidence="1" key="1">
    <citation type="submission" date="2021-12" db="EMBL/GenBank/DDBJ databases">
        <title>Convergent genome expansion in fungi linked to evolution of root-endophyte symbiosis.</title>
        <authorList>
            <consortium name="DOE Joint Genome Institute"/>
            <person name="Ke Y.-H."/>
            <person name="Bonito G."/>
            <person name="Liao H.-L."/>
            <person name="Looney B."/>
            <person name="Rojas-Flechas A."/>
            <person name="Nash J."/>
            <person name="Hameed K."/>
            <person name="Schadt C."/>
            <person name="Martin F."/>
            <person name="Crous P.W."/>
            <person name="Miettinen O."/>
            <person name="Magnuson J.K."/>
            <person name="Labbe J."/>
            <person name="Jacobson D."/>
            <person name="Doktycz M.J."/>
            <person name="Veneault-Fourrey C."/>
            <person name="Kuo A."/>
            <person name="Mondo S."/>
            <person name="Calhoun S."/>
            <person name="Riley R."/>
            <person name="Ohm R."/>
            <person name="LaButti K."/>
            <person name="Andreopoulos B."/>
            <person name="Pangilinan J."/>
            <person name="Nolan M."/>
            <person name="Tritt A."/>
            <person name="Clum A."/>
            <person name="Lipzen A."/>
            <person name="Daum C."/>
            <person name="Barry K."/>
            <person name="Grigoriev I.V."/>
            <person name="Vilgalys R."/>
        </authorList>
    </citation>
    <scope>NUCLEOTIDE SEQUENCE</scope>
    <source>
        <strain evidence="1">PMI_201</strain>
    </source>
</reference>
<name>A0AAD4KVB2_9EURO</name>
<dbReference type="EMBL" id="JAJTJA010000007">
    <property type="protein sequence ID" value="KAH8696719.1"/>
    <property type="molecule type" value="Genomic_DNA"/>
</dbReference>
<sequence>MRVAVISMLLYRRIFVLQWLLPLLSMLSPVGTLAAVYAFISKGYSGWTMGSLALVAFYFGRSPGPEACAIYRL</sequence>
<protein>
    <submittedName>
        <fullName evidence="1">Uncharacterized protein</fullName>
    </submittedName>
</protein>